<evidence type="ECO:0000313" key="3">
    <source>
        <dbReference type="EMBL" id="KRN75077.1"/>
    </source>
</evidence>
<dbReference type="GO" id="GO:0008289">
    <property type="term" value="F:lipid binding"/>
    <property type="evidence" value="ECO:0007669"/>
    <property type="project" value="UniProtKB-KW"/>
</dbReference>
<sequence>MKIAIMTDSTATLSSEEIERYNIKVIPIPIIFEGKEYKENIDITTKEFYDKLKNSKSFPSTSQPAIGELISIYESLRDEGYEQVISIHLTSTISGFINNVDSIKDKIDGLEVIPVDSKITVRLMGWQVLKAARMVEEGKTAEEIVHVLQELQKTTDEYFVVDDLNNLVRGGRLSNAGAIVGTMLKVKPILTFDNDSNYIVPYEKVRSMKKSKKRVEELFKNALMNTTYPIKPMIIHANAQLEGEAWRQELAEAYPDLDFELSYFSPVIGVHLGAGALALAWMRDPESL</sequence>
<evidence type="ECO:0000256" key="2">
    <source>
        <dbReference type="ARBA" id="ARBA00023121"/>
    </source>
</evidence>
<dbReference type="PANTHER" id="PTHR33434:SF2">
    <property type="entry name" value="FATTY ACID-BINDING PROTEIN TM_1468"/>
    <property type="match status" value="1"/>
</dbReference>
<dbReference type="NCBIfam" id="TIGR00762">
    <property type="entry name" value="DegV"/>
    <property type="match status" value="1"/>
</dbReference>
<dbReference type="InterPro" id="IPR043168">
    <property type="entry name" value="DegV_C"/>
</dbReference>
<dbReference type="InterPro" id="IPR050270">
    <property type="entry name" value="DegV_domain_contain"/>
</dbReference>
<dbReference type="EMBL" id="JQBP01000003">
    <property type="protein sequence ID" value="KRN75077.1"/>
    <property type="molecule type" value="Genomic_DNA"/>
</dbReference>
<dbReference type="PATRIC" id="fig|1616.3.peg.857"/>
<dbReference type="InterPro" id="IPR003797">
    <property type="entry name" value="DegV"/>
</dbReference>
<dbReference type="OrthoDB" id="9775494at2"/>
<keyword evidence="4" id="KW-1185">Reference proteome</keyword>
<dbReference type="Gene3D" id="3.30.1180.10">
    <property type="match status" value="1"/>
</dbReference>
<evidence type="ECO:0008006" key="5">
    <source>
        <dbReference type="Google" id="ProtNLM"/>
    </source>
</evidence>
<dbReference type="AlphaFoldDB" id="A0A0R2JIK8"/>
<protein>
    <recommendedName>
        <fullName evidence="5">DegV family protein</fullName>
    </recommendedName>
</protein>
<dbReference type="Gene3D" id="3.40.50.10170">
    <property type="match status" value="1"/>
</dbReference>
<dbReference type="PANTHER" id="PTHR33434">
    <property type="entry name" value="DEGV DOMAIN-CONTAINING PROTEIN DR_1986-RELATED"/>
    <property type="match status" value="1"/>
</dbReference>
<proteinExistence type="predicted"/>
<evidence type="ECO:0000256" key="1">
    <source>
        <dbReference type="ARBA" id="ARBA00003238"/>
    </source>
</evidence>
<evidence type="ECO:0000313" key="4">
    <source>
        <dbReference type="Proteomes" id="UP000051655"/>
    </source>
</evidence>
<dbReference type="PROSITE" id="PS51482">
    <property type="entry name" value="DEGV"/>
    <property type="match status" value="1"/>
</dbReference>
<keyword evidence="2" id="KW-0446">Lipid-binding</keyword>
<accession>A0A0R2JIK8</accession>
<dbReference type="SUPFAM" id="SSF82549">
    <property type="entry name" value="DAK1/DegV-like"/>
    <property type="match status" value="1"/>
</dbReference>
<comment type="function">
    <text evidence="1">May bind long-chain fatty acids, such as palmitate, and may play a role in lipid transport or fatty acid metabolism.</text>
</comment>
<organism evidence="3 4">
    <name type="scientific">Weissella kandleri</name>
    <dbReference type="NCBI Taxonomy" id="1616"/>
    <lineage>
        <taxon>Bacteria</taxon>
        <taxon>Bacillati</taxon>
        <taxon>Bacillota</taxon>
        <taxon>Bacilli</taxon>
        <taxon>Lactobacillales</taxon>
        <taxon>Lactobacillaceae</taxon>
        <taxon>Weissella</taxon>
    </lineage>
</organism>
<name>A0A0R2JIK8_9LACO</name>
<dbReference type="Proteomes" id="UP000051655">
    <property type="component" value="Unassembled WGS sequence"/>
</dbReference>
<dbReference type="Pfam" id="PF02645">
    <property type="entry name" value="DegV"/>
    <property type="match status" value="1"/>
</dbReference>
<gene>
    <name evidence="3" type="ORF">IV73_GL000837</name>
</gene>
<comment type="caution">
    <text evidence="3">The sequence shown here is derived from an EMBL/GenBank/DDBJ whole genome shotgun (WGS) entry which is preliminary data.</text>
</comment>
<dbReference type="STRING" id="1616.IV73_GL000837"/>
<reference evidence="3 4" key="1">
    <citation type="journal article" date="2015" name="Genome Announc.">
        <title>Expanding the biotechnology potential of lactobacilli through comparative genomics of 213 strains and associated genera.</title>
        <authorList>
            <person name="Sun Z."/>
            <person name="Harris H.M."/>
            <person name="McCann A."/>
            <person name="Guo C."/>
            <person name="Argimon S."/>
            <person name="Zhang W."/>
            <person name="Yang X."/>
            <person name="Jeffery I.B."/>
            <person name="Cooney J.C."/>
            <person name="Kagawa T.F."/>
            <person name="Liu W."/>
            <person name="Song Y."/>
            <person name="Salvetti E."/>
            <person name="Wrobel A."/>
            <person name="Rasinkangas P."/>
            <person name="Parkhill J."/>
            <person name="Rea M.C."/>
            <person name="O'Sullivan O."/>
            <person name="Ritari J."/>
            <person name="Douillard F.P."/>
            <person name="Paul Ross R."/>
            <person name="Yang R."/>
            <person name="Briner A.E."/>
            <person name="Felis G.E."/>
            <person name="de Vos W.M."/>
            <person name="Barrangou R."/>
            <person name="Klaenhammer T.R."/>
            <person name="Caufield P.W."/>
            <person name="Cui Y."/>
            <person name="Zhang H."/>
            <person name="O'Toole P.W."/>
        </authorList>
    </citation>
    <scope>NUCLEOTIDE SEQUENCE [LARGE SCALE GENOMIC DNA]</scope>
    <source>
        <strain evidence="3 4">DSM 20593</strain>
    </source>
</reference>
<dbReference type="RefSeq" id="WP_057755193.1">
    <property type="nucleotide sequence ID" value="NZ_JQBP01000003.1"/>
</dbReference>